<dbReference type="EMBL" id="HBFW01012124">
    <property type="protein sequence ID" value="CAD8936745.1"/>
    <property type="molecule type" value="Transcribed_RNA"/>
</dbReference>
<protein>
    <recommendedName>
        <fullName evidence="1">PPM-type phosphatase domain-containing protein</fullName>
    </recommendedName>
</protein>
<evidence type="ECO:0000259" key="1">
    <source>
        <dbReference type="PROSITE" id="PS51746"/>
    </source>
</evidence>
<evidence type="ECO:0000313" key="2">
    <source>
        <dbReference type="EMBL" id="CAD8936745.1"/>
    </source>
</evidence>
<sequence length="120" mass="13361">MGSRVWVYSAAAGETIGLAMSRSIGDWEWGDVGVIPEPLVDIVDLKDVPNAKKIFVLAASDGMWDTRLRPNFFAEYMASIYDGEGGHSALRQCYDLIRKISPKRDTVYRDDITMVAMEIG</sequence>
<feature type="domain" description="PPM-type phosphatase" evidence="1">
    <location>
        <begin position="1"/>
        <end position="119"/>
    </location>
</feature>
<dbReference type="Gene3D" id="3.60.40.10">
    <property type="entry name" value="PPM-type phosphatase domain"/>
    <property type="match status" value="1"/>
</dbReference>
<name>A0A7S1GLU4_CYCTE</name>
<gene>
    <name evidence="2" type="ORF">CTEN0397_LOCUS7792</name>
</gene>
<dbReference type="Pfam" id="PF00481">
    <property type="entry name" value="PP2C"/>
    <property type="match status" value="1"/>
</dbReference>
<dbReference type="PROSITE" id="PS51746">
    <property type="entry name" value="PPM_2"/>
    <property type="match status" value="1"/>
</dbReference>
<dbReference type="InterPro" id="IPR001932">
    <property type="entry name" value="PPM-type_phosphatase-like_dom"/>
</dbReference>
<proteinExistence type="predicted"/>
<accession>A0A7S1GLU4</accession>
<dbReference type="AlphaFoldDB" id="A0A7S1GLU4"/>
<dbReference type="InterPro" id="IPR036457">
    <property type="entry name" value="PPM-type-like_dom_sf"/>
</dbReference>
<organism evidence="2">
    <name type="scientific">Cyclophora tenuis</name>
    <name type="common">Marine diatom</name>
    <dbReference type="NCBI Taxonomy" id="216820"/>
    <lineage>
        <taxon>Eukaryota</taxon>
        <taxon>Sar</taxon>
        <taxon>Stramenopiles</taxon>
        <taxon>Ochrophyta</taxon>
        <taxon>Bacillariophyta</taxon>
        <taxon>Fragilariophyceae</taxon>
        <taxon>Fragilariophycidae</taxon>
        <taxon>Cyclophorales</taxon>
        <taxon>Cyclophoraceae</taxon>
        <taxon>Cyclophora</taxon>
    </lineage>
</organism>
<reference evidence="2" key="1">
    <citation type="submission" date="2021-01" db="EMBL/GenBank/DDBJ databases">
        <authorList>
            <person name="Corre E."/>
            <person name="Pelletier E."/>
            <person name="Niang G."/>
            <person name="Scheremetjew M."/>
            <person name="Finn R."/>
            <person name="Kale V."/>
            <person name="Holt S."/>
            <person name="Cochrane G."/>
            <person name="Meng A."/>
            <person name="Brown T."/>
            <person name="Cohen L."/>
        </authorList>
    </citation>
    <scope>NUCLEOTIDE SEQUENCE</scope>
    <source>
        <strain evidence="2">ECT3854</strain>
    </source>
</reference>
<dbReference type="SUPFAM" id="SSF81606">
    <property type="entry name" value="PP2C-like"/>
    <property type="match status" value="1"/>
</dbReference>